<dbReference type="Gene3D" id="3.10.450.50">
    <property type="match status" value="1"/>
</dbReference>
<organism evidence="3 4">
    <name type="scientific">Amycolatopsis rubida</name>
    <dbReference type="NCBI Taxonomy" id="112413"/>
    <lineage>
        <taxon>Bacteria</taxon>
        <taxon>Bacillati</taxon>
        <taxon>Actinomycetota</taxon>
        <taxon>Actinomycetes</taxon>
        <taxon>Pseudonocardiales</taxon>
        <taxon>Pseudonocardiaceae</taxon>
        <taxon>Amycolatopsis</taxon>
    </lineage>
</organism>
<protein>
    <submittedName>
        <fullName evidence="2">DUF4440 domain-containing protein</fullName>
    </submittedName>
    <submittedName>
        <fullName evidence="3">Steroid delta-isomerase</fullName>
    </submittedName>
</protein>
<gene>
    <name evidence="2" type="ORF">G3I59_23685</name>
    <name evidence="3" type="ORF">SAMN05421854_103644</name>
</gene>
<dbReference type="Proteomes" id="UP000470404">
    <property type="component" value="Unassembled WGS sequence"/>
</dbReference>
<dbReference type="InterPro" id="IPR037401">
    <property type="entry name" value="SnoaL-like"/>
</dbReference>
<evidence type="ECO:0000313" key="5">
    <source>
        <dbReference type="Proteomes" id="UP000470404"/>
    </source>
</evidence>
<proteinExistence type="predicted"/>
<dbReference type="SUPFAM" id="SSF54427">
    <property type="entry name" value="NTF2-like"/>
    <property type="match status" value="1"/>
</dbReference>
<dbReference type="RefSeq" id="WP_067581751.1">
    <property type="nucleotide sequence ID" value="NZ_FOWC01000003.1"/>
</dbReference>
<reference evidence="2 5" key="2">
    <citation type="submission" date="2020-01" db="EMBL/GenBank/DDBJ databases">
        <title>Insect and environment-associated Actinomycetes.</title>
        <authorList>
            <person name="Currrie C."/>
            <person name="Chevrette M."/>
            <person name="Carlson C."/>
            <person name="Stubbendieck R."/>
            <person name="Wendt-Pienkowski E."/>
        </authorList>
    </citation>
    <scope>NUCLEOTIDE SEQUENCE [LARGE SCALE GENOMIC DNA]</scope>
    <source>
        <strain evidence="2 5">SID8386</strain>
    </source>
</reference>
<dbReference type="STRING" id="112413.SAMN05421854_103644"/>
<accession>A0A1I5LN43</accession>
<evidence type="ECO:0000259" key="1">
    <source>
        <dbReference type="Pfam" id="PF12680"/>
    </source>
</evidence>
<dbReference type="Proteomes" id="UP000199137">
    <property type="component" value="Unassembled WGS sequence"/>
</dbReference>
<evidence type="ECO:0000313" key="4">
    <source>
        <dbReference type="Proteomes" id="UP000199137"/>
    </source>
</evidence>
<dbReference type="GO" id="GO:0016853">
    <property type="term" value="F:isomerase activity"/>
    <property type="evidence" value="ECO:0007669"/>
    <property type="project" value="UniProtKB-KW"/>
</dbReference>
<dbReference type="InterPro" id="IPR032710">
    <property type="entry name" value="NTF2-like_dom_sf"/>
</dbReference>
<name>A0A1I5LN43_9PSEU</name>
<dbReference type="AlphaFoldDB" id="A0A1I5LN43"/>
<dbReference type="EMBL" id="FOWC01000003">
    <property type="protein sequence ID" value="SFO98603.1"/>
    <property type="molecule type" value="Genomic_DNA"/>
</dbReference>
<dbReference type="OrthoDB" id="459617at2"/>
<keyword evidence="3" id="KW-0413">Isomerase</keyword>
<evidence type="ECO:0000313" key="3">
    <source>
        <dbReference type="EMBL" id="SFO98603.1"/>
    </source>
</evidence>
<keyword evidence="5" id="KW-1185">Reference proteome</keyword>
<dbReference type="EMBL" id="JAAGNC010000119">
    <property type="protein sequence ID" value="NEC58524.1"/>
    <property type="molecule type" value="Genomic_DNA"/>
</dbReference>
<feature type="domain" description="SnoaL-like" evidence="1">
    <location>
        <begin position="11"/>
        <end position="110"/>
    </location>
</feature>
<reference evidence="3 4" key="1">
    <citation type="submission" date="2016-10" db="EMBL/GenBank/DDBJ databases">
        <authorList>
            <person name="de Groot N.N."/>
        </authorList>
    </citation>
    <scope>NUCLEOTIDE SEQUENCE [LARGE SCALE GENOMIC DNA]</scope>
    <source>
        <strain evidence="3 4">DSM 44637</strain>
    </source>
</reference>
<dbReference type="Pfam" id="PF12680">
    <property type="entry name" value="SnoaL_2"/>
    <property type="match status" value="1"/>
</dbReference>
<sequence length="128" mass="13843">MLTTDKIAHTVAEYARRLEAGDSTQIAALYAEDATVEDPAGSAVRKGRAAIAAFYSELEGLALTAELLTVRASGDTAAFHLRVITTTGEFVSSIEPIDVMTFDERGRITSMRAIWSPADVVHQRRSSQ</sequence>
<evidence type="ECO:0000313" key="2">
    <source>
        <dbReference type="EMBL" id="NEC58524.1"/>
    </source>
</evidence>